<gene>
    <name evidence="2" type="ORF">LEP1GSC050_1942</name>
</gene>
<keyword evidence="1" id="KW-0472">Membrane</keyword>
<dbReference type="AlphaFoldDB" id="T0F275"/>
<name>T0F275_9LEPT</name>
<keyword evidence="3" id="KW-1185">Reference proteome</keyword>
<keyword evidence="1" id="KW-1133">Transmembrane helix</keyword>
<accession>T0F275</accession>
<protein>
    <submittedName>
        <fullName evidence="2">Uncharacterized protein</fullName>
    </submittedName>
</protein>
<dbReference type="STRING" id="1049789.LEP1GSC050_1942"/>
<dbReference type="Proteomes" id="UP000015454">
    <property type="component" value="Unassembled WGS sequence"/>
</dbReference>
<proteinExistence type="predicted"/>
<feature type="transmembrane region" description="Helical" evidence="1">
    <location>
        <begin position="66"/>
        <end position="84"/>
    </location>
</feature>
<keyword evidence="1" id="KW-0812">Transmembrane</keyword>
<dbReference type="EMBL" id="AHMO02000008">
    <property type="protein sequence ID" value="EQA45215.1"/>
    <property type="molecule type" value="Genomic_DNA"/>
</dbReference>
<evidence type="ECO:0000313" key="3">
    <source>
        <dbReference type="Proteomes" id="UP000015454"/>
    </source>
</evidence>
<sequence>MKGRKFPLLLVYVDYRKNSANKIRKRFLHGNSEKFFRERNMIPATEVKAYYEEFLSEKKTNRWWELAGYYIGYGSYLVCFWIVFGLKRENPLFSSLFFFGLFTRFASLMIGQVFLVPKVFLRLLSLEKEESDLAWLTILNYKDEIVGRLARNVYGWNDPSDLFEMDRDALSRFVKEKTSTDWRKIGRNFLLLYFPSLLFTLYLTYIAWLE</sequence>
<reference evidence="2" key="1">
    <citation type="submission" date="2013-05" db="EMBL/GenBank/DDBJ databases">
        <authorList>
            <person name="Harkins D.M."/>
            <person name="Durkin A.S."/>
            <person name="Brinkac L.M."/>
            <person name="Haft D.H."/>
            <person name="Selengut J.D."/>
            <person name="Sanka R."/>
            <person name="DePew J."/>
            <person name="Purushe J."/>
            <person name="Hartskeerl R.A."/>
            <person name="Ahmed A."/>
            <person name="van der Linden H."/>
            <person name="Goris M.G.A."/>
            <person name="Vinetz J.M."/>
            <person name="Sutton G.G."/>
            <person name="Nierman W.C."/>
            <person name="Fouts D.E."/>
        </authorList>
    </citation>
    <scope>NUCLEOTIDE SEQUENCE [LARGE SCALE GENOMIC DNA]</scope>
    <source>
        <strain evidence="2">5399</strain>
    </source>
</reference>
<evidence type="ECO:0000256" key="1">
    <source>
        <dbReference type="SAM" id="Phobius"/>
    </source>
</evidence>
<feature type="transmembrane region" description="Helical" evidence="1">
    <location>
        <begin position="96"/>
        <end position="116"/>
    </location>
</feature>
<evidence type="ECO:0000313" key="2">
    <source>
        <dbReference type="EMBL" id="EQA45215.1"/>
    </source>
</evidence>
<organism evidence="2 3">
    <name type="scientific">Leptospira broomii serovar Hurstbridge str. 5399</name>
    <dbReference type="NCBI Taxonomy" id="1049789"/>
    <lineage>
        <taxon>Bacteria</taxon>
        <taxon>Pseudomonadati</taxon>
        <taxon>Spirochaetota</taxon>
        <taxon>Spirochaetia</taxon>
        <taxon>Leptospirales</taxon>
        <taxon>Leptospiraceae</taxon>
        <taxon>Leptospira</taxon>
    </lineage>
</organism>
<comment type="caution">
    <text evidence="2">The sequence shown here is derived from an EMBL/GenBank/DDBJ whole genome shotgun (WGS) entry which is preliminary data.</text>
</comment>
<feature type="transmembrane region" description="Helical" evidence="1">
    <location>
        <begin position="189"/>
        <end position="208"/>
    </location>
</feature>